<sequence>SMHQQWPEQSPGLFMTTAVVVKGGRRLCLGASTRRRTRRCRGDEDVRIVRRCSANTPVCSDCWLSRRGLALAVTAGGLLAGAPRSSKAAMLPLARRLDDSGSQLLNPRRNMPVEAPSPAPSTYPGWLFGEWQLRVRPVSFAEPLGERFVDPDTHKAIREDFARGETAAGSSESGGPGSRGLGWRSRFYAPLPEELLSAGGASTSSRAGGIGIGKVVQFRAFNAAQEVRAFLGRDPPPVLTQSDPRARPLVVDLIYPVGSEQGEEALQKIQISLEASSAEAEGDSAVSSELLRQTVTTDGEVESVGDFEVITAYNALSDSHVTARCSLPSLGRLWVYKIQLPRLVQRISLDPKVITDDPEGNGRNVLHRSLSVKAPLASVRMGKRGTQVKVKQDISGALVTGAGVALADTVIEQDSAYWEVRVLEAGSGRSARVGVALDLAGQRLDSQLGDSVSSWAFGGELPGGPLNKNDVIGVAFGQGDIPNLRQGSQSRVPRD</sequence>
<dbReference type="Gene3D" id="2.60.120.920">
    <property type="match status" value="1"/>
</dbReference>
<name>A0A813JF86_POLGL</name>
<dbReference type="InterPro" id="IPR013320">
    <property type="entry name" value="ConA-like_dom_sf"/>
</dbReference>
<accession>A0A813JF86</accession>
<dbReference type="AlphaFoldDB" id="A0A813JF86"/>
<gene>
    <name evidence="2" type="ORF">PGLA2088_LOCUS21921</name>
</gene>
<feature type="non-terminal residue" evidence="2">
    <location>
        <position position="495"/>
    </location>
</feature>
<reference evidence="2" key="1">
    <citation type="submission" date="2021-02" db="EMBL/GenBank/DDBJ databases">
        <authorList>
            <person name="Dougan E. K."/>
            <person name="Rhodes N."/>
            <person name="Thang M."/>
            <person name="Chan C."/>
        </authorList>
    </citation>
    <scope>NUCLEOTIDE SEQUENCE</scope>
</reference>
<organism evidence="2 3">
    <name type="scientific">Polarella glacialis</name>
    <name type="common">Dinoflagellate</name>
    <dbReference type="NCBI Taxonomy" id="89957"/>
    <lineage>
        <taxon>Eukaryota</taxon>
        <taxon>Sar</taxon>
        <taxon>Alveolata</taxon>
        <taxon>Dinophyceae</taxon>
        <taxon>Suessiales</taxon>
        <taxon>Suessiaceae</taxon>
        <taxon>Polarella</taxon>
    </lineage>
</organism>
<evidence type="ECO:0000313" key="3">
    <source>
        <dbReference type="Proteomes" id="UP000626109"/>
    </source>
</evidence>
<protein>
    <submittedName>
        <fullName evidence="2">Uncharacterized protein</fullName>
    </submittedName>
</protein>
<dbReference type="InterPro" id="IPR043136">
    <property type="entry name" value="B30.2/SPRY_sf"/>
</dbReference>
<dbReference type="Proteomes" id="UP000626109">
    <property type="component" value="Unassembled WGS sequence"/>
</dbReference>
<dbReference type="SUPFAM" id="SSF49899">
    <property type="entry name" value="Concanavalin A-like lectins/glucanases"/>
    <property type="match status" value="1"/>
</dbReference>
<feature type="region of interest" description="Disordered" evidence="1">
    <location>
        <begin position="163"/>
        <end position="182"/>
    </location>
</feature>
<proteinExistence type="predicted"/>
<dbReference type="EMBL" id="CAJNNW010025860">
    <property type="protein sequence ID" value="CAE8680479.1"/>
    <property type="molecule type" value="Genomic_DNA"/>
</dbReference>
<evidence type="ECO:0000313" key="2">
    <source>
        <dbReference type="EMBL" id="CAE8680479.1"/>
    </source>
</evidence>
<evidence type="ECO:0000256" key="1">
    <source>
        <dbReference type="SAM" id="MobiDB-lite"/>
    </source>
</evidence>
<comment type="caution">
    <text evidence="2">The sequence shown here is derived from an EMBL/GenBank/DDBJ whole genome shotgun (WGS) entry which is preliminary data.</text>
</comment>